<feature type="compositionally biased region" description="Basic and acidic residues" evidence="1">
    <location>
        <begin position="194"/>
        <end position="207"/>
    </location>
</feature>
<dbReference type="Proteomes" id="UP000707731">
    <property type="component" value="Unassembled WGS sequence"/>
</dbReference>
<keyword evidence="2" id="KW-0812">Transmembrane</keyword>
<feature type="compositionally biased region" description="Low complexity" evidence="1">
    <location>
        <begin position="354"/>
        <end position="366"/>
    </location>
</feature>
<dbReference type="RefSeq" id="WP_195004422.1">
    <property type="nucleotide sequence ID" value="NZ_JADLQN010000005.1"/>
</dbReference>
<feature type="region of interest" description="Disordered" evidence="1">
    <location>
        <begin position="194"/>
        <end position="511"/>
    </location>
</feature>
<evidence type="ECO:0000313" key="4">
    <source>
        <dbReference type="Proteomes" id="UP000707731"/>
    </source>
</evidence>
<name>A0ABS0DG35_9NOCA</name>
<feature type="compositionally biased region" description="Pro residues" evidence="1">
    <location>
        <begin position="407"/>
        <end position="423"/>
    </location>
</feature>
<keyword evidence="2" id="KW-0472">Membrane</keyword>
<evidence type="ECO:0000313" key="3">
    <source>
        <dbReference type="EMBL" id="MBF6357432.1"/>
    </source>
</evidence>
<feature type="compositionally biased region" description="Pro residues" evidence="1">
    <location>
        <begin position="246"/>
        <end position="273"/>
    </location>
</feature>
<feature type="compositionally biased region" description="Pro residues" evidence="1">
    <location>
        <begin position="489"/>
        <end position="508"/>
    </location>
</feature>
<proteinExistence type="predicted"/>
<evidence type="ECO:0000256" key="1">
    <source>
        <dbReference type="SAM" id="MobiDB-lite"/>
    </source>
</evidence>
<feature type="compositionally biased region" description="Low complexity" evidence="1">
    <location>
        <begin position="274"/>
        <end position="285"/>
    </location>
</feature>
<feature type="transmembrane region" description="Helical" evidence="2">
    <location>
        <begin position="517"/>
        <end position="539"/>
    </location>
</feature>
<keyword evidence="2" id="KW-1133">Transmembrane helix</keyword>
<dbReference type="PRINTS" id="PR01217">
    <property type="entry name" value="PRICHEXTENSN"/>
</dbReference>
<feature type="compositionally biased region" description="Low complexity" evidence="1">
    <location>
        <begin position="225"/>
        <end position="245"/>
    </location>
</feature>
<dbReference type="EMBL" id="JADLQN010000005">
    <property type="protein sequence ID" value="MBF6357432.1"/>
    <property type="molecule type" value="Genomic_DNA"/>
</dbReference>
<feature type="compositionally biased region" description="Polar residues" evidence="1">
    <location>
        <begin position="543"/>
        <end position="556"/>
    </location>
</feature>
<protein>
    <submittedName>
        <fullName evidence="3">NERD domain-containing protein</fullName>
    </submittedName>
</protein>
<gene>
    <name evidence="3" type="ORF">IU449_23265</name>
</gene>
<keyword evidence="4" id="KW-1185">Reference proteome</keyword>
<sequence>MLVSIRPEAELSAAEREFVDCLRALRTTCLTLVDVRVDRGNRRVDAVLITPRGITVAEVRGFRRRQSGILSARAGGPWKISGEPVDLDDESSPSEELEHGVYAVRTTLERALLDPGHVCGFVALLPYRGVVVRPARTNLRPGLDVVVANATDTAEFRSYIENFGDEPTVWDVDRVLGAVDALDVGEGLSRADLRADGFDDRNPGGREPRRRTAAPAAVAPPPAASGPVVSSESEPVVPSESEPVVPSDPEPVVPSDPEPVVPSDPEPSEPMPIPSASSFPGSSAADATFATEPERTASGAIPMPAPPEATPSAAAMPPPPPSEPAAASRLSDSPAPEAEPAPEDRTASGAIPMAAAPVSPHASASEPAEDVPDAVDPGAHARQVFSPADSPTAPESGPSPESTQPPVYVPPPTPGAPPPPPPGGTTAVAAPPPPPPGSGPTAAAAPPPPPPGSGPTGASAPPPPGFEEVPTDPMPAGPGTTSRPGRLNPLPPESLAPPFPVQQPPAPNPQSRLRSSLAWVVLAVAGLGLLAVLVVIVTAQTTDDGVSEPGTSSTRIPGTVTVEPTTTPPGPNACFPFQTDC</sequence>
<comment type="caution">
    <text evidence="3">The sequence shown here is derived from an EMBL/GenBank/DDBJ whole genome shotgun (WGS) entry which is preliminary data.</text>
</comment>
<accession>A0ABS0DG35</accession>
<reference evidence="3 4" key="1">
    <citation type="submission" date="2020-10" db="EMBL/GenBank/DDBJ databases">
        <title>Identification of Nocardia species via Next-generation sequencing and recognition of intraspecies genetic diversity.</title>
        <authorList>
            <person name="Li P."/>
            <person name="Li P."/>
            <person name="Lu B."/>
        </authorList>
    </citation>
    <scope>NUCLEOTIDE SEQUENCE [LARGE SCALE GENOMIC DNA]</scope>
    <source>
        <strain evidence="3 4">BJ06-0143</strain>
    </source>
</reference>
<feature type="region of interest" description="Disordered" evidence="1">
    <location>
        <begin position="543"/>
        <end position="571"/>
    </location>
</feature>
<organism evidence="3 4">
    <name type="scientific">Nocardia higoensis</name>
    <dbReference type="NCBI Taxonomy" id="228599"/>
    <lineage>
        <taxon>Bacteria</taxon>
        <taxon>Bacillati</taxon>
        <taxon>Actinomycetota</taxon>
        <taxon>Actinomycetes</taxon>
        <taxon>Mycobacteriales</taxon>
        <taxon>Nocardiaceae</taxon>
        <taxon>Nocardia</taxon>
    </lineage>
</organism>
<evidence type="ECO:0000256" key="2">
    <source>
        <dbReference type="SAM" id="Phobius"/>
    </source>
</evidence>